<dbReference type="InterPro" id="IPR035906">
    <property type="entry name" value="MetI-like_sf"/>
</dbReference>
<dbReference type="RefSeq" id="WP_232185704.1">
    <property type="nucleotide sequence ID" value="NZ_JAIOAP010000006.1"/>
</dbReference>
<evidence type="ECO:0000256" key="3">
    <source>
        <dbReference type="ARBA" id="ARBA00022475"/>
    </source>
</evidence>
<dbReference type="SUPFAM" id="SSF161098">
    <property type="entry name" value="MetI-like"/>
    <property type="match status" value="1"/>
</dbReference>
<keyword evidence="2 7" id="KW-0813">Transport</keyword>
<dbReference type="Pfam" id="PF00528">
    <property type="entry name" value="BPD_transp_1"/>
    <property type="match status" value="1"/>
</dbReference>
<sequence length="299" mass="33290">MGDFFQNRNGALHVMIFPAVVLLFVFSYVPLFGLTIAFQKYNIFKGIFDSAWIGFGNFRFVLSLPDIYQVLWNTFYIAIMKIAAGLIVPVAFALLLNEVRSVLFKKTVQTIVYFPYFLSWVLLGGILIDILSPSTGIVNDIMAGLGFKPVFFLGDASVFPYVLVATDTWKSFGFGTIVYLAALTNIDQSQYEASIIDGASRWKQALYITLPGILPTVILMATLSLGGILNAGFDQIFNLYSPIVYRTGDIIDTMVYRMGLVDRQYGPAAAIGFFKSVVSFVLIVISYKLAGKFANYRIF</sequence>
<keyword evidence="3" id="KW-1003">Cell membrane</keyword>
<evidence type="ECO:0000256" key="1">
    <source>
        <dbReference type="ARBA" id="ARBA00004651"/>
    </source>
</evidence>
<dbReference type="CDD" id="cd06261">
    <property type="entry name" value="TM_PBP2"/>
    <property type="match status" value="1"/>
</dbReference>
<dbReference type="Proteomes" id="UP001493487">
    <property type="component" value="Unassembled WGS sequence"/>
</dbReference>
<dbReference type="InterPro" id="IPR050809">
    <property type="entry name" value="UgpAE/MalFG_permease"/>
</dbReference>
<name>A0ABV1KTX9_9BACL</name>
<keyword evidence="4 7" id="KW-0812">Transmembrane</keyword>
<evidence type="ECO:0000256" key="5">
    <source>
        <dbReference type="ARBA" id="ARBA00022989"/>
    </source>
</evidence>
<evidence type="ECO:0000313" key="9">
    <source>
        <dbReference type="EMBL" id="MEQ4483570.1"/>
    </source>
</evidence>
<dbReference type="InterPro" id="IPR000515">
    <property type="entry name" value="MetI-like"/>
</dbReference>
<dbReference type="PANTHER" id="PTHR43227:SF11">
    <property type="entry name" value="BLL4140 PROTEIN"/>
    <property type="match status" value="1"/>
</dbReference>
<feature type="transmembrane region" description="Helical" evidence="7">
    <location>
        <begin position="74"/>
        <end position="96"/>
    </location>
</feature>
<dbReference type="PANTHER" id="PTHR43227">
    <property type="entry name" value="BLL4140 PROTEIN"/>
    <property type="match status" value="1"/>
</dbReference>
<gene>
    <name evidence="9" type="ORF">QJS35_14340</name>
</gene>
<evidence type="ECO:0000256" key="2">
    <source>
        <dbReference type="ARBA" id="ARBA00022448"/>
    </source>
</evidence>
<comment type="subcellular location">
    <subcellularLocation>
        <location evidence="1 7">Cell membrane</location>
        <topology evidence="1 7">Multi-pass membrane protein</topology>
    </subcellularLocation>
</comment>
<evidence type="ECO:0000313" key="10">
    <source>
        <dbReference type="Proteomes" id="UP001493487"/>
    </source>
</evidence>
<feature type="transmembrane region" description="Helical" evidence="7">
    <location>
        <begin position="12"/>
        <end position="38"/>
    </location>
</feature>
<comment type="similarity">
    <text evidence="7">Belongs to the binding-protein-dependent transport system permease family.</text>
</comment>
<feature type="transmembrane region" description="Helical" evidence="7">
    <location>
        <begin position="117"/>
        <end position="138"/>
    </location>
</feature>
<feature type="transmembrane region" description="Helical" evidence="7">
    <location>
        <begin position="158"/>
        <end position="184"/>
    </location>
</feature>
<evidence type="ECO:0000256" key="7">
    <source>
        <dbReference type="RuleBase" id="RU363032"/>
    </source>
</evidence>
<protein>
    <submittedName>
        <fullName evidence="9">ABC transporter permease subunit</fullName>
    </submittedName>
</protein>
<feature type="transmembrane region" description="Helical" evidence="7">
    <location>
        <begin position="205"/>
        <end position="229"/>
    </location>
</feature>
<keyword evidence="5 7" id="KW-1133">Transmembrane helix</keyword>
<evidence type="ECO:0000256" key="6">
    <source>
        <dbReference type="ARBA" id="ARBA00023136"/>
    </source>
</evidence>
<keyword evidence="10" id="KW-1185">Reference proteome</keyword>
<feature type="transmembrane region" description="Helical" evidence="7">
    <location>
        <begin position="265"/>
        <end position="287"/>
    </location>
</feature>
<reference evidence="9 10" key="1">
    <citation type="journal article" date="2023" name="Genome Announc.">
        <title>Pan-Genome Analyses of the Genus Cohnella and Proposal of the Novel Species Cohnella silvisoli sp. nov., Isolated from Forest Soil.</title>
        <authorList>
            <person name="Wang C."/>
            <person name="Mao L."/>
            <person name="Bao G."/>
            <person name="Zhu H."/>
        </authorList>
    </citation>
    <scope>NUCLEOTIDE SEQUENCE [LARGE SCALE GENOMIC DNA]</scope>
    <source>
        <strain evidence="9 10">NL03-T5-1</strain>
    </source>
</reference>
<dbReference type="Gene3D" id="1.10.3720.10">
    <property type="entry name" value="MetI-like"/>
    <property type="match status" value="1"/>
</dbReference>
<organism evidence="9 10">
    <name type="scientific">Cohnella silvisoli</name>
    <dbReference type="NCBI Taxonomy" id="2873699"/>
    <lineage>
        <taxon>Bacteria</taxon>
        <taxon>Bacillati</taxon>
        <taxon>Bacillota</taxon>
        <taxon>Bacilli</taxon>
        <taxon>Bacillales</taxon>
        <taxon>Paenibacillaceae</taxon>
        <taxon>Cohnella</taxon>
    </lineage>
</organism>
<evidence type="ECO:0000259" key="8">
    <source>
        <dbReference type="PROSITE" id="PS50928"/>
    </source>
</evidence>
<dbReference type="EMBL" id="JASKHM010000007">
    <property type="protein sequence ID" value="MEQ4483570.1"/>
    <property type="molecule type" value="Genomic_DNA"/>
</dbReference>
<dbReference type="PROSITE" id="PS50928">
    <property type="entry name" value="ABC_TM1"/>
    <property type="match status" value="1"/>
</dbReference>
<evidence type="ECO:0000256" key="4">
    <source>
        <dbReference type="ARBA" id="ARBA00022692"/>
    </source>
</evidence>
<proteinExistence type="inferred from homology"/>
<keyword evidence="6 7" id="KW-0472">Membrane</keyword>
<comment type="caution">
    <text evidence="9">The sequence shown here is derived from an EMBL/GenBank/DDBJ whole genome shotgun (WGS) entry which is preliminary data.</text>
</comment>
<accession>A0ABV1KTX9</accession>
<feature type="domain" description="ABC transmembrane type-1" evidence="8">
    <location>
        <begin position="71"/>
        <end position="286"/>
    </location>
</feature>